<organism evidence="1">
    <name type="scientific">Arabidopsis thaliana</name>
    <name type="common">Mouse-ear cress</name>
    <dbReference type="NCBI Taxonomy" id="3702"/>
    <lineage>
        <taxon>Eukaryota</taxon>
        <taxon>Viridiplantae</taxon>
        <taxon>Streptophyta</taxon>
        <taxon>Embryophyta</taxon>
        <taxon>Tracheophyta</taxon>
        <taxon>Spermatophyta</taxon>
        <taxon>Magnoliopsida</taxon>
        <taxon>eudicotyledons</taxon>
        <taxon>Gunneridae</taxon>
        <taxon>Pentapetalae</taxon>
        <taxon>rosids</taxon>
        <taxon>malvids</taxon>
        <taxon>Brassicales</taxon>
        <taxon>Brassicaceae</taxon>
        <taxon>Camelineae</taxon>
        <taxon>Arabidopsis</taxon>
    </lineage>
</organism>
<evidence type="ECO:0000313" key="1">
    <source>
        <dbReference type="EMBL" id="BAD95344.1"/>
    </source>
</evidence>
<proteinExistence type="evidence at transcript level"/>
<name>Q56XK9_ARATH</name>
<reference evidence="1" key="1">
    <citation type="submission" date="2005-03" db="EMBL/GenBank/DDBJ databases">
        <title>Large-scale analysis of RIKEN Arabidopsis full-length (RAFL) cDNAs.</title>
        <authorList>
            <person name="Totoki Y."/>
            <person name="Seki M."/>
            <person name="Ishida J."/>
            <person name="Nakajima M."/>
            <person name="Enju A."/>
            <person name="Kamiya A."/>
            <person name="Narusaka M."/>
            <person name="Shin-i T."/>
            <person name="Nakagawa M."/>
            <person name="Sakamoto N."/>
            <person name="Oishi K."/>
            <person name="Kohara Y."/>
            <person name="Kobayashi M."/>
            <person name="Toyoda A."/>
            <person name="Sakaki Y."/>
            <person name="Sakurai T."/>
            <person name="Iida K."/>
            <person name="Akiyama K."/>
            <person name="Satou M."/>
            <person name="Toyoda T."/>
            <person name="Konagaya A."/>
            <person name="Carninci P."/>
            <person name="Kawai J."/>
            <person name="Hayashizaki Y."/>
            <person name="Shinozaki K."/>
        </authorList>
    </citation>
    <scope>NUCLEOTIDE SEQUENCE</scope>
</reference>
<dbReference type="AlphaFoldDB" id="Q56XK9"/>
<accession>Q56XK9</accession>
<sequence length="105" mass="12040">MLVTWQMTEEQLQVTASSNPLAALGFLHPPSDKVSSHGSTLKFQLLFFNAVATLCKASTANFKNCRLDQIITPNQTYTYKDINFCISWYLLLLVMLQRIRNRRRG</sequence>
<dbReference type="EMBL" id="AK221664">
    <property type="protein sequence ID" value="BAD95344.1"/>
    <property type="molecule type" value="mRNA"/>
</dbReference>
<protein>
    <submittedName>
        <fullName evidence="1">Uncharacterized protein</fullName>
    </submittedName>
</protein>